<proteinExistence type="predicted"/>
<protein>
    <submittedName>
        <fullName evidence="1">Uncharacterized protein</fullName>
    </submittedName>
</protein>
<comment type="caution">
    <text evidence="1">The sequence shown here is derived from an EMBL/GenBank/DDBJ whole genome shotgun (WGS) entry which is preliminary data.</text>
</comment>
<sequence length="76" mass="8868">LFGGNEAMSSKWQHVELTDYCPHCNDFSMGLDEKSGMCECIKCGLKMEKAFHLRYWDKALTKEEIERLYDVGRMGR</sequence>
<accession>X1PNF2</accession>
<feature type="non-terminal residue" evidence="1">
    <location>
        <position position="1"/>
    </location>
</feature>
<evidence type="ECO:0000313" key="1">
    <source>
        <dbReference type="EMBL" id="GAI40550.1"/>
    </source>
</evidence>
<dbReference type="AlphaFoldDB" id="X1PNF2"/>
<reference evidence="1" key="1">
    <citation type="journal article" date="2014" name="Front. Microbiol.">
        <title>High frequency of phylogenetically diverse reductive dehalogenase-homologous genes in deep subseafloor sedimentary metagenomes.</title>
        <authorList>
            <person name="Kawai M."/>
            <person name="Futagami T."/>
            <person name="Toyoda A."/>
            <person name="Takaki Y."/>
            <person name="Nishi S."/>
            <person name="Hori S."/>
            <person name="Arai W."/>
            <person name="Tsubouchi T."/>
            <person name="Morono Y."/>
            <person name="Uchiyama I."/>
            <person name="Ito T."/>
            <person name="Fujiyama A."/>
            <person name="Inagaki F."/>
            <person name="Takami H."/>
        </authorList>
    </citation>
    <scope>NUCLEOTIDE SEQUENCE</scope>
    <source>
        <strain evidence="1">Expedition CK06-06</strain>
    </source>
</reference>
<dbReference type="EMBL" id="BARV01031693">
    <property type="protein sequence ID" value="GAI40550.1"/>
    <property type="molecule type" value="Genomic_DNA"/>
</dbReference>
<organism evidence="1">
    <name type="scientific">marine sediment metagenome</name>
    <dbReference type="NCBI Taxonomy" id="412755"/>
    <lineage>
        <taxon>unclassified sequences</taxon>
        <taxon>metagenomes</taxon>
        <taxon>ecological metagenomes</taxon>
    </lineage>
</organism>
<name>X1PNF2_9ZZZZ</name>
<gene>
    <name evidence="1" type="ORF">S06H3_50111</name>
</gene>